<keyword evidence="4 5" id="KW-0472">Membrane</keyword>
<dbReference type="SUPFAM" id="SSF52091">
    <property type="entry name" value="SpoIIaa-like"/>
    <property type="match status" value="1"/>
</dbReference>
<feature type="transmembrane region" description="Helical" evidence="5">
    <location>
        <begin position="185"/>
        <end position="202"/>
    </location>
</feature>
<protein>
    <submittedName>
        <fullName evidence="7">High affinity sulphate transporter 1</fullName>
    </submittedName>
</protein>
<dbReference type="InterPro" id="IPR011547">
    <property type="entry name" value="SLC26A/SulP_dom"/>
</dbReference>
<evidence type="ECO:0000256" key="1">
    <source>
        <dbReference type="ARBA" id="ARBA00004141"/>
    </source>
</evidence>
<keyword evidence="2 5" id="KW-0812">Transmembrane</keyword>
<name>A0A1H2GP00_9PSED</name>
<evidence type="ECO:0000313" key="7">
    <source>
        <dbReference type="EMBL" id="SDU21284.1"/>
    </source>
</evidence>
<feature type="transmembrane region" description="Helical" evidence="5">
    <location>
        <begin position="332"/>
        <end position="352"/>
    </location>
</feature>
<dbReference type="Gene3D" id="3.30.750.24">
    <property type="entry name" value="STAS domain"/>
    <property type="match status" value="1"/>
</dbReference>
<feature type="domain" description="STAS" evidence="6">
    <location>
        <begin position="443"/>
        <end position="560"/>
    </location>
</feature>
<dbReference type="RefSeq" id="WP_197673508.1">
    <property type="nucleotide sequence ID" value="NZ_LT629785.1"/>
</dbReference>
<dbReference type="Proteomes" id="UP000243232">
    <property type="component" value="Chromosome I"/>
</dbReference>
<sequence>MTIKQITASLKIKLLSGILPIRKELVPQDIFAGLTLAAAGIPQAMGYTKIAGTPVVTGFYTLLLPLVAFALLGGSRRLVVASDSATAAILAASLITLAPVASPEYVGLTSLVAFIVALMLLAARFLQLGFLADFLSRSAIVGFMTGVGVQVACGQLAGLFGLHNISHEPFEQVLSVLQRLPAEGHWLTAGISLVVIVTILSFRRFAPRVPGALLAVIGMIVCSILFNLEGQGVEVVGMIPSGLPSLSLPALQMSHLHQLLMTAATCFVVIIAQSAATSRSYGMRHSERVDENSDLVGLSGANAMAALSGTFVVNGTPTQTELVDGAGGRSQLAHITTALVVALVLLFLTGPLAHMPMAVLSAIVFLVGIKLIDIAGLRDIYRLERGEFVIALATGLTVLLSDIMDGIAIAMLMSLIAHVRHTYVPRTSVMQPDREGRLRQVKVQPNVFAAKGIIVYRFEANMFYANAGRLMDEVIALVESSSKELRYLLLDASPVNDIDYTAAKSLLQLHSELQLRGVGLACVAQSAGVLDEIRRYTRDIRPADGRELLFTSLDAALKSLASQAGGATK</sequence>
<reference evidence="8" key="1">
    <citation type="submission" date="2016-10" db="EMBL/GenBank/DDBJ databases">
        <authorList>
            <person name="Varghese N."/>
            <person name="Submissions S."/>
        </authorList>
    </citation>
    <scope>NUCLEOTIDE SEQUENCE [LARGE SCALE GENOMIC DNA]</scope>
    <source>
        <strain evidence="8">DSM 17875</strain>
    </source>
</reference>
<evidence type="ECO:0000256" key="4">
    <source>
        <dbReference type="ARBA" id="ARBA00023136"/>
    </source>
</evidence>
<evidence type="ECO:0000256" key="3">
    <source>
        <dbReference type="ARBA" id="ARBA00022989"/>
    </source>
</evidence>
<comment type="subcellular location">
    <subcellularLocation>
        <location evidence="1">Membrane</location>
        <topology evidence="1">Multi-pass membrane protein</topology>
    </subcellularLocation>
</comment>
<dbReference type="Pfam" id="PF00916">
    <property type="entry name" value="Sulfate_transp"/>
    <property type="match status" value="1"/>
</dbReference>
<keyword evidence="3 5" id="KW-1133">Transmembrane helix</keyword>
<proteinExistence type="predicted"/>
<keyword evidence="8" id="KW-1185">Reference proteome</keyword>
<dbReference type="PROSITE" id="PS50801">
    <property type="entry name" value="STAS"/>
    <property type="match status" value="1"/>
</dbReference>
<evidence type="ECO:0000259" key="6">
    <source>
        <dbReference type="PROSITE" id="PS50801"/>
    </source>
</evidence>
<dbReference type="GO" id="GO:0055085">
    <property type="term" value="P:transmembrane transport"/>
    <property type="evidence" value="ECO:0007669"/>
    <property type="project" value="InterPro"/>
</dbReference>
<organism evidence="7 8">
    <name type="scientific">Pseudomonas pohangensis</name>
    <dbReference type="NCBI Taxonomy" id="364197"/>
    <lineage>
        <taxon>Bacteria</taxon>
        <taxon>Pseudomonadati</taxon>
        <taxon>Pseudomonadota</taxon>
        <taxon>Gammaproteobacteria</taxon>
        <taxon>Pseudomonadales</taxon>
        <taxon>Pseudomonadaceae</taxon>
        <taxon>Pseudomonas</taxon>
    </lineage>
</organism>
<dbReference type="PANTHER" id="PTHR11814">
    <property type="entry name" value="SULFATE TRANSPORTER"/>
    <property type="match status" value="1"/>
</dbReference>
<feature type="transmembrane region" description="Helical" evidence="5">
    <location>
        <begin position="209"/>
        <end position="228"/>
    </location>
</feature>
<evidence type="ECO:0000313" key="8">
    <source>
        <dbReference type="Proteomes" id="UP000243232"/>
    </source>
</evidence>
<dbReference type="Pfam" id="PF01740">
    <property type="entry name" value="STAS"/>
    <property type="match status" value="1"/>
</dbReference>
<feature type="transmembrane region" description="Helical" evidence="5">
    <location>
        <begin position="389"/>
        <end position="417"/>
    </location>
</feature>
<gene>
    <name evidence="7" type="ORF">SAMN05216296_2433</name>
</gene>
<dbReference type="EMBL" id="LT629785">
    <property type="protein sequence ID" value="SDU21284.1"/>
    <property type="molecule type" value="Genomic_DNA"/>
</dbReference>
<evidence type="ECO:0000256" key="2">
    <source>
        <dbReference type="ARBA" id="ARBA00022692"/>
    </source>
</evidence>
<dbReference type="CDD" id="cd07042">
    <property type="entry name" value="STAS_SulP_like_sulfate_transporter"/>
    <property type="match status" value="1"/>
</dbReference>
<feature type="transmembrane region" description="Helical" evidence="5">
    <location>
        <begin position="138"/>
        <end position="165"/>
    </location>
</feature>
<dbReference type="InterPro" id="IPR002645">
    <property type="entry name" value="STAS_dom"/>
</dbReference>
<accession>A0A1H2GP00</accession>
<dbReference type="InterPro" id="IPR001902">
    <property type="entry name" value="SLC26A/SulP_fam"/>
</dbReference>
<evidence type="ECO:0000256" key="5">
    <source>
        <dbReference type="SAM" id="Phobius"/>
    </source>
</evidence>
<feature type="transmembrane region" description="Helical" evidence="5">
    <location>
        <begin position="105"/>
        <end position="126"/>
    </location>
</feature>
<feature type="transmembrane region" description="Helical" evidence="5">
    <location>
        <begin position="78"/>
        <end position="99"/>
    </location>
</feature>
<dbReference type="STRING" id="364197.SAMN05216296_2433"/>
<feature type="transmembrane region" description="Helical" evidence="5">
    <location>
        <begin position="358"/>
        <end position="377"/>
    </location>
</feature>
<dbReference type="InterPro" id="IPR036513">
    <property type="entry name" value="STAS_dom_sf"/>
</dbReference>
<dbReference type="AlphaFoldDB" id="A0A1H2GP00"/>
<feature type="transmembrane region" description="Helical" evidence="5">
    <location>
        <begin position="256"/>
        <end position="276"/>
    </location>
</feature>
<feature type="transmembrane region" description="Helical" evidence="5">
    <location>
        <begin position="50"/>
        <end position="71"/>
    </location>
</feature>
<dbReference type="GO" id="GO:0016020">
    <property type="term" value="C:membrane"/>
    <property type="evidence" value="ECO:0007669"/>
    <property type="project" value="UniProtKB-SubCell"/>
</dbReference>